<keyword evidence="1 4" id="KW-0378">Hydrolase</keyword>
<keyword evidence="5" id="KW-1185">Reference proteome</keyword>
<dbReference type="InterPro" id="IPR051400">
    <property type="entry name" value="HAD-like_hydrolase"/>
</dbReference>
<evidence type="ECO:0000313" key="5">
    <source>
        <dbReference type="Proteomes" id="UP000324020"/>
    </source>
</evidence>
<evidence type="ECO:0000313" key="4">
    <source>
        <dbReference type="EMBL" id="SDF26206.1"/>
    </source>
</evidence>
<sequence length="243" mass="26966">MTDRVEAVCFDLDDTLYDYERYARAGLNAAADRLASLTGRRYHEALRRIYFDEGVTDGTFDVCLDRYDVRERHDLGDDVVGELVAAYHGAETPLEPYPETEAVLSALDGRFALGLITDGRGGHAKLRRLGLADRFDEVLVTPTVGRSKRERAVFDHVLFRLSTPPEAAVYVGDDPRIDFRVPNAMSMTTVRLRRGRYADLEPESDAAAPDHEIASLDELPALLAGRPPMAARQRRADGGDDDG</sequence>
<dbReference type="Gene3D" id="1.10.150.520">
    <property type="match status" value="1"/>
</dbReference>
<name>A0A1G7JMW0_9EURY</name>
<organism evidence="4 5">
    <name type="scientific">Halorubrum xinjiangense</name>
    <dbReference type="NCBI Taxonomy" id="261291"/>
    <lineage>
        <taxon>Archaea</taxon>
        <taxon>Methanobacteriati</taxon>
        <taxon>Methanobacteriota</taxon>
        <taxon>Stenosarchaea group</taxon>
        <taxon>Halobacteria</taxon>
        <taxon>Halobacteriales</taxon>
        <taxon>Haloferacaceae</taxon>
        <taxon>Halorubrum</taxon>
    </lineage>
</organism>
<dbReference type="GO" id="GO:0016787">
    <property type="term" value="F:hydrolase activity"/>
    <property type="evidence" value="ECO:0007669"/>
    <property type="project" value="UniProtKB-KW"/>
</dbReference>
<feature type="region of interest" description="Disordered" evidence="3">
    <location>
        <begin position="224"/>
        <end position="243"/>
    </location>
</feature>
<evidence type="ECO:0000256" key="2">
    <source>
        <dbReference type="ARBA" id="ARBA00022842"/>
    </source>
</evidence>
<feature type="compositionally biased region" description="Basic and acidic residues" evidence="3">
    <location>
        <begin position="234"/>
        <end position="243"/>
    </location>
</feature>
<dbReference type="InterPro" id="IPR023214">
    <property type="entry name" value="HAD_sf"/>
</dbReference>
<dbReference type="InterPro" id="IPR036412">
    <property type="entry name" value="HAD-like_sf"/>
</dbReference>
<dbReference type="Gene3D" id="3.40.50.1000">
    <property type="entry name" value="HAD superfamily/HAD-like"/>
    <property type="match status" value="1"/>
</dbReference>
<reference evidence="4 5" key="1">
    <citation type="submission" date="2016-10" db="EMBL/GenBank/DDBJ databases">
        <authorList>
            <person name="Varghese N."/>
            <person name="Submissions S."/>
        </authorList>
    </citation>
    <scope>NUCLEOTIDE SEQUENCE [LARGE SCALE GENOMIC DNA]</scope>
    <source>
        <strain evidence="4 5">CGMCC 1.3527</strain>
    </source>
</reference>
<evidence type="ECO:0000256" key="1">
    <source>
        <dbReference type="ARBA" id="ARBA00022801"/>
    </source>
</evidence>
<proteinExistence type="predicted"/>
<dbReference type="SFLD" id="SFLDG01129">
    <property type="entry name" value="C1.5:_HAD__Beta-PGM__Phosphata"/>
    <property type="match status" value="1"/>
</dbReference>
<dbReference type="PANTHER" id="PTHR46470">
    <property type="entry name" value="N-ACYLNEURAMINATE-9-PHOSPHATASE"/>
    <property type="match status" value="1"/>
</dbReference>
<dbReference type="Pfam" id="PF00702">
    <property type="entry name" value="Hydrolase"/>
    <property type="match status" value="1"/>
</dbReference>
<dbReference type="SFLD" id="SFLDS00003">
    <property type="entry name" value="Haloacid_Dehalogenase"/>
    <property type="match status" value="1"/>
</dbReference>
<dbReference type="OrthoDB" id="27736at2157"/>
<dbReference type="RefSeq" id="WP_149797895.1">
    <property type="nucleotide sequence ID" value="NZ_FNBO01000003.1"/>
</dbReference>
<dbReference type="AlphaFoldDB" id="A0A1G7JMW0"/>
<protein>
    <submittedName>
        <fullName evidence="4">Putative hydrolase of the HAD superfamily</fullName>
    </submittedName>
</protein>
<dbReference type="Proteomes" id="UP000324020">
    <property type="component" value="Unassembled WGS sequence"/>
</dbReference>
<dbReference type="EMBL" id="FNBO01000003">
    <property type="protein sequence ID" value="SDF26206.1"/>
    <property type="molecule type" value="Genomic_DNA"/>
</dbReference>
<accession>A0A1G7JMW0</accession>
<dbReference type="SUPFAM" id="SSF56784">
    <property type="entry name" value="HAD-like"/>
    <property type="match status" value="1"/>
</dbReference>
<gene>
    <name evidence="4" type="ORF">SAMN04488067_10318</name>
</gene>
<keyword evidence="2" id="KW-0460">Magnesium</keyword>
<evidence type="ECO:0000256" key="3">
    <source>
        <dbReference type="SAM" id="MobiDB-lite"/>
    </source>
</evidence>